<gene>
    <name evidence="1" type="ORF">MPC4_30186</name>
</gene>
<evidence type="ECO:0000313" key="1">
    <source>
        <dbReference type="EMBL" id="VTZ51002.1"/>
    </source>
</evidence>
<protein>
    <submittedName>
        <fullName evidence="1">Uncharacterized protein</fullName>
    </submittedName>
</protein>
<keyword evidence="2" id="KW-1185">Reference proteome</keyword>
<accession>A0A8B6MA47</accession>
<evidence type="ECO:0000313" key="2">
    <source>
        <dbReference type="Proteomes" id="UP000485880"/>
    </source>
</evidence>
<organism evidence="1 2">
    <name type="scientific">Methylocella tundrae</name>
    <dbReference type="NCBI Taxonomy" id="227605"/>
    <lineage>
        <taxon>Bacteria</taxon>
        <taxon>Pseudomonadati</taxon>
        <taxon>Pseudomonadota</taxon>
        <taxon>Alphaproteobacteria</taxon>
        <taxon>Hyphomicrobiales</taxon>
        <taxon>Beijerinckiaceae</taxon>
        <taxon>Methylocella</taxon>
    </lineage>
</organism>
<dbReference type="Proteomes" id="UP000485880">
    <property type="component" value="Unassembled WGS sequence"/>
</dbReference>
<comment type="caution">
    <text evidence="1">The sequence shown here is derived from an EMBL/GenBank/DDBJ whole genome shotgun (WGS) entry which is preliminary data.</text>
</comment>
<name>A0A8B6MA47_METTU</name>
<reference evidence="1 2" key="1">
    <citation type="submission" date="2019-05" db="EMBL/GenBank/DDBJ databases">
        <authorList>
            <person name="Farhan Ul Haque M."/>
        </authorList>
    </citation>
    <scope>NUCLEOTIDE SEQUENCE [LARGE SCALE GENOMIC DNA]</scope>
    <source>
        <strain evidence="1">2</strain>
    </source>
</reference>
<proteinExistence type="predicted"/>
<dbReference type="EMBL" id="CABFMQ020000087">
    <property type="protein sequence ID" value="VTZ51002.1"/>
    <property type="molecule type" value="Genomic_DNA"/>
</dbReference>
<sequence>MARLYPNAFEQNPILLSKPLF</sequence>
<dbReference type="AlphaFoldDB" id="A0A8B6MA47"/>